<evidence type="ECO:0000256" key="4">
    <source>
        <dbReference type="ARBA" id="ARBA00022692"/>
    </source>
</evidence>
<keyword evidence="5 8" id="KW-1133">Transmembrane helix</keyword>
<evidence type="ECO:0000313" key="9">
    <source>
        <dbReference type="EMBL" id="BBH16993.1"/>
    </source>
</evidence>
<proteinExistence type="inferred from homology"/>
<evidence type="ECO:0000256" key="1">
    <source>
        <dbReference type="ARBA" id="ARBA00004141"/>
    </source>
</evidence>
<keyword evidence="2" id="KW-0328">Glycosyltransferase</keyword>
<keyword evidence="6 8" id="KW-0472">Membrane</keyword>
<feature type="transmembrane region" description="Helical" evidence="8">
    <location>
        <begin position="365"/>
        <end position="388"/>
    </location>
</feature>
<feature type="transmembrane region" description="Helical" evidence="8">
    <location>
        <begin position="51"/>
        <end position="71"/>
    </location>
</feature>
<dbReference type="Pfam" id="PF26314">
    <property type="entry name" value="MptA_B_family"/>
    <property type="match status" value="1"/>
</dbReference>
<name>A0A3G9IX88_9ACTN</name>
<comment type="similarity">
    <text evidence="7">Belongs to the MptA/B family.</text>
</comment>
<feature type="transmembrane region" description="Helical" evidence="8">
    <location>
        <begin position="279"/>
        <end position="302"/>
    </location>
</feature>
<evidence type="ECO:0000256" key="5">
    <source>
        <dbReference type="ARBA" id="ARBA00022989"/>
    </source>
</evidence>
<dbReference type="AlphaFoldDB" id="A0A3G9IX88"/>
<evidence type="ECO:0000256" key="8">
    <source>
        <dbReference type="SAM" id="Phobius"/>
    </source>
</evidence>
<dbReference type="RefSeq" id="WP_125567809.1">
    <property type="nucleotide sequence ID" value="NZ_AP019307.1"/>
</dbReference>
<dbReference type="NCBIfam" id="NF038066">
    <property type="entry name" value="MptB"/>
    <property type="match status" value="1"/>
</dbReference>
<dbReference type="Proteomes" id="UP000271573">
    <property type="component" value="Chromosome"/>
</dbReference>
<evidence type="ECO:0000313" key="10">
    <source>
        <dbReference type="Proteomes" id="UP000271573"/>
    </source>
</evidence>
<feature type="transmembrane region" description="Helical" evidence="8">
    <location>
        <begin position="222"/>
        <end position="240"/>
    </location>
</feature>
<gene>
    <name evidence="9" type="ORF">Back2_12800</name>
</gene>
<sequence length="422" mass="45697">MTAPSTHRGILLRGLLGSAITAAAGWFLSTLPIGSWPMTHGPLAQWRTHTWVLGLAIAVAIGGLLLLGWAWWDLVRRPERVRLTSFLWLLPFLAAPPLFSEDAYIYAGEGWLARHGVSPYLHGINAVAGPISNVANHQWRQTPSPYGPIHLKFAEWLTYVSHDPLVLAMLQRLPAIAAWGIMLWAVPRLARRGGVDPDRAIALVMASPLMLGTGIGGEHNDVLVWALIAVAIVVAVERHWALGALVLGLAVSVKVTGLLGVFPIALLTLTPGVRLPARLLRLALTGLIAAAVMAVVSFTLGFGTDWIHGLSSAFDRPSPLNPVGWPLFWAPDGFFKALAVVPLVIGVVAALRTRAGEWRCVLIRFTWVLVAFVFLATPLRLWYLLWIAPFAASAPLRRRWIVPAIGFIGALAPVTAIPGLTR</sequence>
<feature type="transmembrane region" description="Helical" evidence="8">
    <location>
        <begin position="246"/>
        <end position="267"/>
    </location>
</feature>
<protein>
    <submittedName>
        <fullName evidence="9">Membrane protein</fullName>
    </submittedName>
</protein>
<keyword evidence="4 8" id="KW-0812">Transmembrane</keyword>
<dbReference type="GO" id="GO:0016020">
    <property type="term" value="C:membrane"/>
    <property type="evidence" value="ECO:0007669"/>
    <property type="project" value="UniProtKB-SubCell"/>
</dbReference>
<feature type="transmembrane region" description="Helical" evidence="8">
    <location>
        <begin position="12"/>
        <end position="31"/>
    </location>
</feature>
<dbReference type="InterPro" id="IPR049829">
    <property type="entry name" value="MptA/B-like"/>
</dbReference>
<dbReference type="GO" id="GO:0016757">
    <property type="term" value="F:glycosyltransferase activity"/>
    <property type="evidence" value="ECO:0007669"/>
    <property type="project" value="UniProtKB-KW"/>
</dbReference>
<accession>A0A3G9IX88</accession>
<keyword evidence="10" id="KW-1185">Reference proteome</keyword>
<reference evidence="9 10" key="1">
    <citation type="submission" date="2018-11" db="EMBL/GenBank/DDBJ databases">
        <title>Complete genome sequence of Nocardioides baekrokdamisoli strain KCTC 39748.</title>
        <authorList>
            <person name="Kang S.W."/>
            <person name="Lee K.C."/>
            <person name="Kim K.K."/>
            <person name="Kim J.S."/>
            <person name="Kim D.S."/>
            <person name="Ko S.H."/>
            <person name="Yang S.H."/>
            <person name="Shin Y.K."/>
            <person name="Lee J.S."/>
        </authorList>
    </citation>
    <scope>NUCLEOTIDE SEQUENCE [LARGE SCALE GENOMIC DNA]</scope>
    <source>
        <strain evidence="9 10">KCTC 39748</strain>
    </source>
</reference>
<comment type="subcellular location">
    <subcellularLocation>
        <location evidence="1">Membrane</location>
        <topology evidence="1">Multi-pass membrane protein</topology>
    </subcellularLocation>
</comment>
<evidence type="ECO:0000256" key="7">
    <source>
        <dbReference type="ARBA" id="ARBA00043987"/>
    </source>
</evidence>
<dbReference type="EMBL" id="AP019307">
    <property type="protein sequence ID" value="BBH16993.1"/>
    <property type="molecule type" value="Genomic_DNA"/>
</dbReference>
<dbReference type="OrthoDB" id="5242303at2"/>
<feature type="transmembrane region" description="Helical" evidence="8">
    <location>
        <begin position="334"/>
        <end position="353"/>
    </location>
</feature>
<evidence type="ECO:0000256" key="6">
    <source>
        <dbReference type="ARBA" id="ARBA00023136"/>
    </source>
</evidence>
<evidence type="ECO:0000256" key="3">
    <source>
        <dbReference type="ARBA" id="ARBA00022679"/>
    </source>
</evidence>
<feature type="transmembrane region" description="Helical" evidence="8">
    <location>
        <begin position="400"/>
        <end position="420"/>
    </location>
</feature>
<organism evidence="9 10">
    <name type="scientific">Nocardioides baekrokdamisoli</name>
    <dbReference type="NCBI Taxonomy" id="1804624"/>
    <lineage>
        <taxon>Bacteria</taxon>
        <taxon>Bacillati</taxon>
        <taxon>Actinomycetota</taxon>
        <taxon>Actinomycetes</taxon>
        <taxon>Propionibacteriales</taxon>
        <taxon>Nocardioidaceae</taxon>
        <taxon>Nocardioides</taxon>
    </lineage>
</organism>
<keyword evidence="3" id="KW-0808">Transferase</keyword>
<evidence type="ECO:0000256" key="2">
    <source>
        <dbReference type="ARBA" id="ARBA00022676"/>
    </source>
</evidence>
<dbReference type="KEGG" id="nbe:Back2_12800"/>